<reference evidence="1" key="2">
    <citation type="journal article" date="2022" name="New Phytol.">
        <title>Evolutionary transition to the ectomycorrhizal habit in the genomes of a hyperdiverse lineage of mushroom-forming fungi.</title>
        <authorList>
            <person name="Looney B."/>
            <person name="Miyauchi S."/>
            <person name="Morin E."/>
            <person name="Drula E."/>
            <person name="Courty P.E."/>
            <person name="Kohler A."/>
            <person name="Kuo A."/>
            <person name="LaButti K."/>
            <person name="Pangilinan J."/>
            <person name="Lipzen A."/>
            <person name="Riley R."/>
            <person name="Andreopoulos W."/>
            <person name="He G."/>
            <person name="Johnson J."/>
            <person name="Nolan M."/>
            <person name="Tritt A."/>
            <person name="Barry K.W."/>
            <person name="Grigoriev I.V."/>
            <person name="Nagy L.G."/>
            <person name="Hibbett D."/>
            <person name="Henrissat B."/>
            <person name="Matheny P.B."/>
            <person name="Labbe J."/>
            <person name="Martin F.M."/>
        </authorList>
    </citation>
    <scope>NUCLEOTIDE SEQUENCE</scope>
    <source>
        <strain evidence="1">HHB10654</strain>
    </source>
</reference>
<proteinExistence type="predicted"/>
<keyword evidence="2" id="KW-1185">Reference proteome</keyword>
<evidence type="ECO:0000313" key="2">
    <source>
        <dbReference type="Proteomes" id="UP000814140"/>
    </source>
</evidence>
<protein>
    <submittedName>
        <fullName evidence="1">Uncharacterized protein</fullName>
    </submittedName>
</protein>
<reference evidence="1" key="1">
    <citation type="submission" date="2021-03" db="EMBL/GenBank/DDBJ databases">
        <authorList>
            <consortium name="DOE Joint Genome Institute"/>
            <person name="Ahrendt S."/>
            <person name="Looney B.P."/>
            <person name="Miyauchi S."/>
            <person name="Morin E."/>
            <person name="Drula E."/>
            <person name="Courty P.E."/>
            <person name="Chicoki N."/>
            <person name="Fauchery L."/>
            <person name="Kohler A."/>
            <person name="Kuo A."/>
            <person name="Labutti K."/>
            <person name="Pangilinan J."/>
            <person name="Lipzen A."/>
            <person name="Riley R."/>
            <person name="Andreopoulos W."/>
            <person name="He G."/>
            <person name="Johnson J."/>
            <person name="Barry K.W."/>
            <person name="Grigoriev I.V."/>
            <person name="Nagy L."/>
            <person name="Hibbett D."/>
            <person name="Henrissat B."/>
            <person name="Matheny P.B."/>
            <person name="Labbe J."/>
            <person name="Martin F."/>
        </authorList>
    </citation>
    <scope>NUCLEOTIDE SEQUENCE</scope>
    <source>
        <strain evidence="1">HHB10654</strain>
    </source>
</reference>
<accession>A0ACB8T8U5</accession>
<organism evidence="1 2">
    <name type="scientific">Artomyces pyxidatus</name>
    <dbReference type="NCBI Taxonomy" id="48021"/>
    <lineage>
        <taxon>Eukaryota</taxon>
        <taxon>Fungi</taxon>
        <taxon>Dikarya</taxon>
        <taxon>Basidiomycota</taxon>
        <taxon>Agaricomycotina</taxon>
        <taxon>Agaricomycetes</taxon>
        <taxon>Russulales</taxon>
        <taxon>Auriscalpiaceae</taxon>
        <taxon>Artomyces</taxon>
    </lineage>
</organism>
<gene>
    <name evidence="1" type="ORF">BV25DRAFT_151463</name>
</gene>
<dbReference type="EMBL" id="MU277196">
    <property type="protein sequence ID" value="KAI0065224.1"/>
    <property type="molecule type" value="Genomic_DNA"/>
</dbReference>
<name>A0ACB8T8U5_9AGAM</name>
<sequence>MPEFQHSPDVEVHDIPLPSWLAHPLPVEGEIALEAVTEVAAEDEELITTGDIPFRVSEAVLLAKAGPTLVSREPPPDPVRQIPSPPHEPLEYLALNPWSFSEYLHLLDLVVNNDHDWDCISSAMSAASAGRYRSPWDCWHRWTVPWCTNEEVPTKHKSNAPTYAHAPGVQRPYRFVEMRWLIDMYRAFSLFLSSEEHASVTPTLSSAPLIHAPRARRHHPAYPAPTSRPNVPARTYGHRDWGMSAWFHMSAVNVTTLKQLVSPAETDPPRMGLPRHLRELKIPPPPHPTIGHKDHSDKSDPAEVRVDLC</sequence>
<comment type="caution">
    <text evidence="1">The sequence shown here is derived from an EMBL/GenBank/DDBJ whole genome shotgun (WGS) entry which is preliminary data.</text>
</comment>
<evidence type="ECO:0000313" key="1">
    <source>
        <dbReference type="EMBL" id="KAI0065224.1"/>
    </source>
</evidence>
<dbReference type="Proteomes" id="UP000814140">
    <property type="component" value="Unassembled WGS sequence"/>
</dbReference>